<dbReference type="EMBL" id="JARGDH010000004">
    <property type="protein sequence ID" value="KAL0270761.1"/>
    <property type="molecule type" value="Genomic_DNA"/>
</dbReference>
<protein>
    <submittedName>
        <fullName evidence="1">Uncharacterized protein</fullName>
    </submittedName>
</protein>
<reference evidence="1" key="1">
    <citation type="journal article" date="2024" name="Gigascience">
        <title>Chromosome-level genome of the poultry shaft louse Menopon gallinae provides insight into the host-switching and adaptive evolution of parasitic lice.</title>
        <authorList>
            <person name="Xu Y."/>
            <person name="Ma L."/>
            <person name="Liu S."/>
            <person name="Liang Y."/>
            <person name="Liu Q."/>
            <person name="He Z."/>
            <person name="Tian L."/>
            <person name="Duan Y."/>
            <person name="Cai W."/>
            <person name="Li H."/>
            <person name="Song F."/>
        </authorList>
    </citation>
    <scope>NUCLEOTIDE SEQUENCE</scope>
    <source>
        <strain evidence="1">Cailab_2023a</strain>
    </source>
</reference>
<dbReference type="AlphaFoldDB" id="A0AAW2HMU5"/>
<gene>
    <name evidence="1" type="ORF">PYX00_008060</name>
</gene>
<evidence type="ECO:0000313" key="1">
    <source>
        <dbReference type="EMBL" id="KAL0270761.1"/>
    </source>
</evidence>
<organism evidence="1">
    <name type="scientific">Menopon gallinae</name>
    <name type="common">poultry shaft louse</name>
    <dbReference type="NCBI Taxonomy" id="328185"/>
    <lineage>
        <taxon>Eukaryota</taxon>
        <taxon>Metazoa</taxon>
        <taxon>Ecdysozoa</taxon>
        <taxon>Arthropoda</taxon>
        <taxon>Hexapoda</taxon>
        <taxon>Insecta</taxon>
        <taxon>Pterygota</taxon>
        <taxon>Neoptera</taxon>
        <taxon>Paraneoptera</taxon>
        <taxon>Psocodea</taxon>
        <taxon>Troctomorpha</taxon>
        <taxon>Phthiraptera</taxon>
        <taxon>Amblycera</taxon>
        <taxon>Menoponidae</taxon>
        <taxon>Menopon</taxon>
    </lineage>
</organism>
<sequence>MFCKTSKMAEPLLPLPPVIVIDERTIKESCDVGPVCECRERYIAVAEYVPYLPGTTSPYEKKVIPGGECLEVIWRKKTVGPTSLDFIEPIAFQRHELPPCYRSTEPTLEDLLLIRPSQVLLECERGDHGINERNQ</sequence>
<name>A0AAW2HMU5_9NEOP</name>
<proteinExistence type="predicted"/>
<accession>A0AAW2HMU5</accession>
<comment type="caution">
    <text evidence="1">The sequence shown here is derived from an EMBL/GenBank/DDBJ whole genome shotgun (WGS) entry which is preliminary data.</text>
</comment>